<evidence type="ECO:0000256" key="1">
    <source>
        <dbReference type="ARBA" id="ARBA00004651"/>
    </source>
</evidence>
<sequence length="127" mass="13344">MPLLFVMIGGALGAGIRYQIGRVSLVLLGPGFPWGTWFINLSGGLFMGLLVGTLARHTPASGESWRLLLGVGVLGGYTTFSTFSLEAANMIQRSDWGTAALYMTSSAIGAVLLLFAGLWLARIGAHA</sequence>
<dbReference type="InterPro" id="IPR003691">
    <property type="entry name" value="FluC"/>
</dbReference>
<comment type="subcellular location">
    <subcellularLocation>
        <location evidence="1 12">Cell membrane</location>
        <topology evidence="1 12">Multi-pass membrane protein</topology>
    </subcellularLocation>
</comment>
<evidence type="ECO:0000256" key="11">
    <source>
        <dbReference type="ARBA" id="ARBA00035585"/>
    </source>
</evidence>
<keyword evidence="2 12" id="KW-1003">Cell membrane</keyword>
<reference evidence="13 14" key="1">
    <citation type="submission" date="2020-07" db="EMBL/GenBank/DDBJ databases">
        <authorList>
            <person name="Sun Q."/>
        </authorList>
    </citation>
    <scope>NUCLEOTIDE SEQUENCE [LARGE SCALE GENOMIC DNA]</scope>
    <source>
        <strain evidence="13 14">CGMCC 1.13654</strain>
    </source>
</reference>
<accession>A0A838L175</accession>
<keyword evidence="5 12" id="KW-1133">Transmembrane helix</keyword>
<dbReference type="RefSeq" id="WP_160365160.1">
    <property type="nucleotide sequence ID" value="NZ_JACEIB010000001.1"/>
</dbReference>
<feature type="transmembrane region" description="Helical" evidence="12">
    <location>
        <begin position="37"/>
        <end position="55"/>
    </location>
</feature>
<keyword evidence="12" id="KW-0479">Metal-binding</keyword>
<dbReference type="GO" id="GO:0140114">
    <property type="term" value="P:cellular detoxification of fluoride"/>
    <property type="evidence" value="ECO:0007669"/>
    <property type="project" value="UniProtKB-UniRule"/>
</dbReference>
<name>A0A838L175_9SPHN</name>
<keyword evidence="6 12" id="KW-0915">Sodium</keyword>
<dbReference type="AlphaFoldDB" id="A0A838L175"/>
<dbReference type="EMBL" id="JACEIB010000001">
    <property type="protein sequence ID" value="MBA2933101.1"/>
    <property type="molecule type" value="Genomic_DNA"/>
</dbReference>
<evidence type="ECO:0000256" key="2">
    <source>
        <dbReference type="ARBA" id="ARBA00022475"/>
    </source>
</evidence>
<evidence type="ECO:0000256" key="5">
    <source>
        <dbReference type="ARBA" id="ARBA00022989"/>
    </source>
</evidence>
<dbReference type="GO" id="GO:0005886">
    <property type="term" value="C:plasma membrane"/>
    <property type="evidence" value="ECO:0007669"/>
    <property type="project" value="UniProtKB-SubCell"/>
</dbReference>
<dbReference type="NCBIfam" id="TIGR00494">
    <property type="entry name" value="crcB"/>
    <property type="match status" value="1"/>
</dbReference>
<dbReference type="Proteomes" id="UP000570166">
    <property type="component" value="Unassembled WGS sequence"/>
</dbReference>
<evidence type="ECO:0000256" key="4">
    <source>
        <dbReference type="ARBA" id="ARBA00022692"/>
    </source>
</evidence>
<feature type="binding site" evidence="12">
    <location>
        <position position="75"/>
    </location>
    <ligand>
        <name>Na(+)</name>
        <dbReference type="ChEBI" id="CHEBI:29101"/>
        <note>structural</note>
    </ligand>
</feature>
<comment type="caution">
    <text evidence="13">The sequence shown here is derived from an EMBL/GenBank/DDBJ whole genome shotgun (WGS) entry which is preliminary data.</text>
</comment>
<protein>
    <recommendedName>
        <fullName evidence="12">Fluoride-specific ion channel FluC</fullName>
    </recommendedName>
</protein>
<organism evidence="13 14">
    <name type="scientific">Sphingomonas chungangi</name>
    <dbReference type="NCBI Taxonomy" id="2683589"/>
    <lineage>
        <taxon>Bacteria</taxon>
        <taxon>Pseudomonadati</taxon>
        <taxon>Pseudomonadota</taxon>
        <taxon>Alphaproteobacteria</taxon>
        <taxon>Sphingomonadales</taxon>
        <taxon>Sphingomonadaceae</taxon>
        <taxon>Sphingomonas</taxon>
    </lineage>
</organism>
<dbReference type="GO" id="GO:0046872">
    <property type="term" value="F:metal ion binding"/>
    <property type="evidence" value="ECO:0007669"/>
    <property type="project" value="UniProtKB-KW"/>
</dbReference>
<evidence type="ECO:0000256" key="8">
    <source>
        <dbReference type="ARBA" id="ARBA00023136"/>
    </source>
</evidence>
<keyword evidence="12" id="KW-0813">Transport</keyword>
<keyword evidence="7 12" id="KW-0406">Ion transport</keyword>
<feature type="transmembrane region" description="Helical" evidence="12">
    <location>
        <begin position="100"/>
        <end position="121"/>
    </location>
</feature>
<evidence type="ECO:0000256" key="10">
    <source>
        <dbReference type="ARBA" id="ARBA00035120"/>
    </source>
</evidence>
<gene>
    <name evidence="12 13" type="primary">crcB</name>
    <name evidence="12" type="synonym">fluC</name>
    <name evidence="13" type="ORF">HZF05_03220</name>
</gene>
<comment type="activity regulation">
    <text evidence="12">Na(+) is not transported, but it plays an essential structural role and its presence is essential for fluoride channel function.</text>
</comment>
<evidence type="ECO:0000313" key="14">
    <source>
        <dbReference type="Proteomes" id="UP000570166"/>
    </source>
</evidence>
<evidence type="ECO:0000313" key="13">
    <source>
        <dbReference type="EMBL" id="MBA2933101.1"/>
    </source>
</evidence>
<evidence type="ECO:0000256" key="3">
    <source>
        <dbReference type="ARBA" id="ARBA00022519"/>
    </source>
</evidence>
<comment type="function">
    <text evidence="12">Fluoride-specific ion channel. Important for reducing fluoride concentration in the cell, thus reducing its toxicity.</text>
</comment>
<dbReference type="HAMAP" id="MF_00454">
    <property type="entry name" value="FluC"/>
    <property type="match status" value="1"/>
</dbReference>
<dbReference type="PANTHER" id="PTHR28259">
    <property type="entry name" value="FLUORIDE EXPORT PROTEIN 1-RELATED"/>
    <property type="match status" value="1"/>
</dbReference>
<evidence type="ECO:0000256" key="12">
    <source>
        <dbReference type="HAMAP-Rule" id="MF_00454"/>
    </source>
</evidence>
<keyword evidence="9 12" id="KW-0407">Ion channel</keyword>
<keyword evidence="14" id="KW-1185">Reference proteome</keyword>
<dbReference type="Pfam" id="PF02537">
    <property type="entry name" value="CRCB"/>
    <property type="match status" value="1"/>
</dbReference>
<evidence type="ECO:0000256" key="7">
    <source>
        <dbReference type="ARBA" id="ARBA00023065"/>
    </source>
</evidence>
<keyword evidence="4 12" id="KW-0812">Transmembrane</keyword>
<keyword evidence="3" id="KW-0997">Cell inner membrane</keyword>
<keyword evidence="8 12" id="KW-0472">Membrane</keyword>
<dbReference type="GO" id="GO:0062054">
    <property type="term" value="F:fluoride channel activity"/>
    <property type="evidence" value="ECO:0007669"/>
    <property type="project" value="UniProtKB-UniRule"/>
</dbReference>
<comment type="catalytic activity">
    <reaction evidence="11">
        <text>fluoride(in) = fluoride(out)</text>
        <dbReference type="Rhea" id="RHEA:76159"/>
        <dbReference type="ChEBI" id="CHEBI:17051"/>
    </reaction>
    <physiologicalReaction direction="left-to-right" evidence="11">
        <dbReference type="Rhea" id="RHEA:76160"/>
    </physiologicalReaction>
</comment>
<comment type="similarity">
    <text evidence="10 12">Belongs to the fluoride channel Fluc/FEX (TC 1.A.43) family.</text>
</comment>
<proteinExistence type="inferred from homology"/>
<evidence type="ECO:0000256" key="6">
    <source>
        <dbReference type="ARBA" id="ARBA00023053"/>
    </source>
</evidence>
<dbReference type="PANTHER" id="PTHR28259:SF1">
    <property type="entry name" value="FLUORIDE EXPORT PROTEIN 1-RELATED"/>
    <property type="match status" value="1"/>
</dbReference>
<feature type="binding site" evidence="12">
    <location>
        <position position="78"/>
    </location>
    <ligand>
        <name>Na(+)</name>
        <dbReference type="ChEBI" id="CHEBI:29101"/>
        <note>structural</note>
    </ligand>
</feature>
<evidence type="ECO:0000256" key="9">
    <source>
        <dbReference type="ARBA" id="ARBA00023303"/>
    </source>
</evidence>
<feature type="transmembrane region" description="Helical" evidence="12">
    <location>
        <begin position="67"/>
        <end position="88"/>
    </location>
</feature>